<dbReference type="SUPFAM" id="SSF55194">
    <property type="entry name" value="Ribosome recycling factor, RRF"/>
    <property type="match status" value="1"/>
</dbReference>
<reference evidence="4 5" key="1">
    <citation type="journal article" date="2016" name="Nat. Commun.">
        <title>Thousands of microbial genomes shed light on interconnected biogeochemical processes in an aquifer system.</title>
        <authorList>
            <person name="Anantharaman K."/>
            <person name="Brown C.T."/>
            <person name="Hug L.A."/>
            <person name="Sharon I."/>
            <person name="Castelle C.J."/>
            <person name="Probst A.J."/>
            <person name="Thomas B.C."/>
            <person name="Singh A."/>
            <person name="Wilkins M.J."/>
            <person name="Karaoz U."/>
            <person name="Brodie E.L."/>
            <person name="Williams K.H."/>
            <person name="Hubbard S.S."/>
            <person name="Banfield J.F."/>
        </authorList>
    </citation>
    <scope>NUCLEOTIDE SEQUENCE [LARGE SCALE GENOMIC DNA]</scope>
</reference>
<dbReference type="PANTHER" id="PTHR20982">
    <property type="entry name" value="RIBOSOME RECYCLING FACTOR"/>
    <property type="match status" value="1"/>
</dbReference>
<accession>A0A1G2QPQ5</accession>
<dbReference type="Proteomes" id="UP000179245">
    <property type="component" value="Unassembled WGS sequence"/>
</dbReference>
<evidence type="ECO:0000313" key="4">
    <source>
        <dbReference type="EMBL" id="OHA62079.1"/>
    </source>
</evidence>
<evidence type="ECO:0000259" key="3">
    <source>
        <dbReference type="Pfam" id="PF01765"/>
    </source>
</evidence>
<dbReference type="GO" id="GO:0006412">
    <property type="term" value="P:translation"/>
    <property type="evidence" value="ECO:0007669"/>
    <property type="project" value="UniProtKB-KW"/>
</dbReference>
<dbReference type="InterPro" id="IPR002661">
    <property type="entry name" value="Ribosome_recyc_fac"/>
</dbReference>
<dbReference type="Pfam" id="PF01765">
    <property type="entry name" value="RRF"/>
    <property type="match status" value="1"/>
</dbReference>
<dbReference type="GO" id="GO:0043023">
    <property type="term" value="F:ribosomal large subunit binding"/>
    <property type="evidence" value="ECO:0007669"/>
    <property type="project" value="TreeGrafter"/>
</dbReference>
<dbReference type="AlphaFoldDB" id="A0A1G2QPQ5"/>
<dbReference type="InterPro" id="IPR036191">
    <property type="entry name" value="RRF_sf"/>
</dbReference>
<proteinExistence type="inferred from homology"/>
<evidence type="ECO:0000256" key="1">
    <source>
        <dbReference type="ARBA" id="ARBA00005912"/>
    </source>
</evidence>
<feature type="domain" description="Ribosome recycling factor" evidence="3">
    <location>
        <begin position="23"/>
        <end position="171"/>
    </location>
</feature>
<keyword evidence="2" id="KW-0648">Protein biosynthesis</keyword>
<evidence type="ECO:0000256" key="2">
    <source>
        <dbReference type="ARBA" id="ARBA00022917"/>
    </source>
</evidence>
<dbReference type="STRING" id="1802443.A2117_00355"/>
<dbReference type="PANTHER" id="PTHR20982:SF3">
    <property type="entry name" value="MITOCHONDRIAL RIBOSOME RECYCLING FACTOR PSEUDO 1"/>
    <property type="match status" value="1"/>
</dbReference>
<organism evidence="4 5">
    <name type="scientific">Candidatus Wildermuthbacteria bacterium GWA2_46_15</name>
    <dbReference type="NCBI Taxonomy" id="1802443"/>
    <lineage>
        <taxon>Bacteria</taxon>
        <taxon>Candidatus Wildermuthiibacteriota</taxon>
    </lineage>
</organism>
<dbReference type="EMBL" id="MHTO01000021">
    <property type="protein sequence ID" value="OHA62079.1"/>
    <property type="molecule type" value="Genomic_DNA"/>
</dbReference>
<gene>
    <name evidence="4" type="ORF">A2117_00355</name>
</gene>
<sequence>MTYQDILKRITPELEELIGHLWEEMIKMRTGRADPSLIADIKVNCFGQEFSLKQLSVISSAGAKEIMIQPWDNSYIEPILASLSRSSLGSGMMAEKNLIRLSLSPLTEEYRKNFLRILSERAEEQRIMIRKIRDRAWKEIQDGEKEGTIREDDKFRGKEELDKLVKKYNEK</sequence>
<name>A0A1G2QPQ5_9BACT</name>
<dbReference type="Gene3D" id="1.10.132.20">
    <property type="entry name" value="Ribosome-recycling factor"/>
    <property type="match status" value="1"/>
</dbReference>
<comment type="similarity">
    <text evidence="1">Belongs to the RRF family.</text>
</comment>
<evidence type="ECO:0000313" key="5">
    <source>
        <dbReference type="Proteomes" id="UP000179245"/>
    </source>
</evidence>
<protein>
    <submittedName>
        <fullName evidence="4">Ribosome recycling factor</fullName>
    </submittedName>
</protein>
<dbReference type="Gene3D" id="3.30.1360.40">
    <property type="match status" value="1"/>
</dbReference>
<feature type="non-terminal residue" evidence="4">
    <location>
        <position position="171"/>
    </location>
</feature>
<dbReference type="InterPro" id="IPR023584">
    <property type="entry name" value="Ribosome_recyc_fac_dom"/>
</dbReference>
<comment type="caution">
    <text evidence="4">The sequence shown here is derived from an EMBL/GenBank/DDBJ whole genome shotgun (WGS) entry which is preliminary data.</text>
</comment>